<dbReference type="EMBL" id="LAZR01042788">
    <property type="protein sequence ID" value="KKL08670.1"/>
    <property type="molecule type" value="Genomic_DNA"/>
</dbReference>
<feature type="non-terminal residue" evidence="1">
    <location>
        <position position="1"/>
    </location>
</feature>
<organism evidence="1">
    <name type="scientific">marine sediment metagenome</name>
    <dbReference type="NCBI Taxonomy" id="412755"/>
    <lineage>
        <taxon>unclassified sequences</taxon>
        <taxon>metagenomes</taxon>
        <taxon>ecological metagenomes</taxon>
    </lineage>
</organism>
<accession>A0A0F9AGW8</accession>
<name>A0A0F9AGW8_9ZZZZ</name>
<gene>
    <name evidence="1" type="ORF">LCGC14_2573520</name>
</gene>
<comment type="caution">
    <text evidence="1">The sequence shown here is derived from an EMBL/GenBank/DDBJ whole genome shotgun (WGS) entry which is preliminary data.</text>
</comment>
<evidence type="ECO:0000313" key="1">
    <source>
        <dbReference type="EMBL" id="KKL08670.1"/>
    </source>
</evidence>
<reference evidence="1" key="1">
    <citation type="journal article" date="2015" name="Nature">
        <title>Complex archaea that bridge the gap between prokaryotes and eukaryotes.</title>
        <authorList>
            <person name="Spang A."/>
            <person name="Saw J.H."/>
            <person name="Jorgensen S.L."/>
            <person name="Zaremba-Niedzwiedzka K."/>
            <person name="Martijn J."/>
            <person name="Lind A.E."/>
            <person name="van Eijk R."/>
            <person name="Schleper C."/>
            <person name="Guy L."/>
            <person name="Ettema T.J."/>
        </authorList>
    </citation>
    <scope>NUCLEOTIDE SEQUENCE</scope>
</reference>
<dbReference type="AlphaFoldDB" id="A0A0F9AGW8"/>
<proteinExistence type="predicted"/>
<protein>
    <submittedName>
        <fullName evidence="1">Uncharacterized protein</fullName>
    </submittedName>
</protein>
<sequence length="235" mass="24606">ILCFDASFQNTGNATLNVDVLGAITLYRNGAEIPAGTIEKDQKVLVTYDGTNFEVLSVTRAITTYTDPISTRGDIIRGDSSGDVERLAVGNADEILGTDGTDAAWRAITSYVAAQADLEGATAVTAYTSPGRQEFHPSAAKVWVEFAVDGTLGNSFNVASVDDDGVGNFGINLSTAFSGTGYSVVLSGDTSANTQILLWVETRNTGSIEIQLHDTGGTDNEGSVTDVMLTAFGDQ</sequence>